<feature type="transmembrane region" description="Helical" evidence="2">
    <location>
        <begin position="813"/>
        <end position="831"/>
    </location>
</feature>
<feature type="compositionally biased region" description="Low complexity" evidence="1">
    <location>
        <begin position="586"/>
        <end position="604"/>
    </location>
</feature>
<dbReference type="InterPro" id="IPR029030">
    <property type="entry name" value="Caspase-like_dom_sf"/>
</dbReference>
<evidence type="ECO:0000259" key="3">
    <source>
        <dbReference type="Pfam" id="PF00656"/>
    </source>
</evidence>
<dbReference type="PANTHER" id="PTHR22576:SF37">
    <property type="entry name" value="MUCOSA-ASSOCIATED LYMPHOID TISSUE LYMPHOMA TRANSLOCATION PROTEIN 1"/>
    <property type="match status" value="1"/>
</dbReference>
<dbReference type="InterPro" id="IPR011600">
    <property type="entry name" value="Pept_C14_caspase"/>
</dbReference>
<feature type="transmembrane region" description="Helical" evidence="2">
    <location>
        <begin position="675"/>
        <end position="696"/>
    </location>
</feature>
<dbReference type="InterPro" id="IPR052039">
    <property type="entry name" value="Caspase-related_regulators"/>
</dbReference>
<feature type="transmembrane region" description="Helical" evidence="2">
    <location>
        <begin position="788"/>
        <end position="806"/>
    </location>
</feature>
<accession>A0ABU5REC1</accession>
<keyword evidence="2" id="KW-0812">Transmembrane</keyword>
<dbReference type="EMBL" id="JAYFSI010000008">
    <property type="protein sequence ID" value="MEA5364064.1"/>
    <property type="molecule type" value="Genomic_DNA"/>
</dbReference>
<keyword evidence="2" id="KW-1133">Transmembrane helix</keyword>
<feature type="transmembrane region" description="Helical" evidence="2">
    <location>
        <begin position="748"/>
        <end position="768"/>
    </location>
</feature>
<protein>
    <submittedName>
        <fullName evidence="4">Caspase family protein</fullName>
    </submittedName>
</protein>
<feature type="domain" description="Peptidase C14 caspase" evidence="3">
    <location>
        <begin position="4"/>
        <end position="236"/>
    </location>
</feature>
<sequence>MAGRRRALIVAGGEYDNAGLQRLGSPAADADALAGVLSDRAISDFDVRVVRNETAHVVQAEVEDLCAEGRPDDVLLLHFSCHGLKDDTGQLFFAARNTRPDRLRSTAVPAHFVQQCLRQSRSRSVVLLLDCCYGGAFGQGVAVRASGDANVLDSFRGGRGRAVITASNSIEYAFEGARLAEGGVAQPSVFTSALVEGLRTGEADRDEDGWIALGELYEYLFDRVRERNPKQTPSRDIEMQGELYLARSRRRRIKPSPIPADLAAAIEAENPFTRLGAVAELRRRLTSANLEVAVGAFEALKVMSSTDVQHVAEAAGEALGRAAVRIDPAEVRLSAAPGSVVAEELRPAGPPVAREVRFEASHAWISVVETATGAELSVTAGETGVRRGRVVVTGPTGETVVAVAIEAVPEPEVVPEAEVAEPAPGPAARPESRVVPEPEVAAEPRSRTVAGPVAEPNANAAAPEPLAEPAPGVVAEPGARVVAEPASRVVAGPMVEPEPVADVVAEPDAAVEAEREPEVVGDLAPGMGARAAAGPESRVVAETALGPAAEPGVKPNPVAGSGSAVAPGAEPLVADPGSLAAGERTAAGAEPSPEAAPESEPAAREAAAVDPAGWFAVVTAFVGVALVVIGMLLEYRHGYLLGQYRPGMQQVVAIVAACALLGAVLTLVPRTRARTGPAVLLGAALAASFGLARFIGEATTLSQHGEDTDLAAGYTFELLGHIALVAMALGALTVLRRNPAGALRAAKIEGWTAWVGIVLGVTVGGGWLGQLAELTEYDTSDGGRAAAYFVLGALLAVAVPGVAAILRPAAVGRAVLAVGIAGLVGVMVPTSDAVQEHSSLTQVGQGIAMTALVLLAIVAVVQAVQARRNQPNGRQS</sequence>
<dbReference type="RefSeq" id="WP_323331810.1">
    <property type="nucleotide sequence ID" value="NZ_JAYFSI010000008.1"/>
</dbReference>
<gene>
    <name evidence="4" type="ORF">VA596_31340</name>
</gene>
<feature type="transmembrane region" description="Helical" evidence="2">
    <location>
        <begin position="647"/>
        <end position="668"/>
    </location>
</feature>
<feature type="compositionally biased region" description="Low complexity" evidence="1">
    <location>
        <begin position="420"/>
        <end position="429"/>
    </location>
</feature>
<proteinExistence type="predicted"/>
<dbReference type="NCBIfam" id="NF047832">
    <property type="entry name" value="caspase_w_EACC1"/>
    <property type="match status" value="1"/>
</dbReference>
<organism evidence="4 5">
    <name type="scientific">Amycolatopsis heterodermiae</name>
    <dbReference type="NCBI Taxonomy" id="3110235"/>
    <lineage>
        <taxon>Bacteria</taxon>
        <taxon>Bacillati</taxon>
        <taxon>Actinomycetota</taxon>
        <taxon>Actinomycetes</taxon>
        <taxon>Pseudonocardiales</taxon>
        <taxon>Pseudonocardiaceae</taxon>
        <taxon>Amycolatopsis</taxon>
    </lineage>
</organism>
<dbReference type="Proteomes" id="UP001304298">
    <property type="component" value="Unassembled WGS sequence"/>
</dbReference>
<dbReference type="PROSITE" id="PS00018">
    <property type="entry name" value="EF_HAND_1"/>
    <property type="match status" value="1"/>
</dbReference>
<feature type="transmembrane region" description="Helical" evidence="2">
    <location>
        <begin position="716"/>
        <end position="736"/>
    </location>
</feature>
<evidence type="ECO:0000256" key="1">
    <source>
        <dbReference type="SAM" id="MobiDB-lite"/>
    </source>
</evidence>
<dbReference type="Gene3D" id="3.40.50.1460">
    <property type="match status" value="1"/>
</dbReference>
<evidence type="ECO:0000256" key="2">
    <source>
        <dbReference type="SAM" id="Phobius"/>
    </source>
</evidence>
<keyword evidence="5" id="KW-1185">Reference proteome</keyword>
<evidence type="ECO:0000313" key="4">
    <source>
        <dbReference type="EMBL" id="MEA5364064.1"/>
    </source>
</evidence>
<dbReference type="InterPro" id="IPR018247">
    <property type="entry name" value="EF_Hand_1_Ca_BS"/>
</dbReference>
<feature type="region of interest" description="Disordered" evidence="1">
    <location>
        <begin position="547"/>
        <end position="604"/>
    </location>
</feature>
<feature type="compositionally biased region" description="Low complexity" evidence="1">
    <location>
        <begin position="449"/>
        <end position="468"/>
    </location>
</feature>
<feature type="transmembrane region" description="Helical" evidence="2">
    <location>
        <begin position="614"/>
        <end position="635"/>
    </location>
</feature>
<feature type="compositionally biased region" description="Low complexity" evidence="1">
    <location>
        <begin position="557"/>
        <end position="569"/>
    </location>
</feature>
<dbReference type="PANTHER" id="PTHR22576">
    <property type="entry name" value="MUCOSA ASSOCIATED LYMPHOID TISSUE LYMPHOMA TRANSLOCATION PROTEIN 1/PARACASPASE"/>
    <property type="match status" value="1"/>
</dbReference>
<reference evidence="4 5" key="1">
    <citation type="submission" date="2023-12" db="EMBL/GenBank/DDBJ databases">
        <title>Amycolatopsis sp. V23-08.</title>
        <authorList>
            <person name="Somphong A."/>
        </authorList>
    </citation>
    <scope>NUCLEOTIDE SEQUENCE [LARGE SCALE GENOMIC DNA]</scope>
    <source>
        <strain evidence="4 5">V23-08</strain>
    </source>
</reference>
<keyword evidence="2" id="KW-0472">Membrane</keyword>
<feature type="compositionally biased region" description="Basic and acidic residues" evidence="1">
    <location>
        <begin position="430"/>
        <end position="446"/>
    </location>
</feature>
<feature type="transmembrane region" description="Helical" evidence="2">
    <location>
        <begin position="843"/>
        <end position="864"/>
    </location>
</feature>
<dbReference type="Pfam" id="PF00656">
    <property type="entry name" value="Peptidase_C14"/>
    <property type="match status" value="1"/>
</dbReference>
<comment type="caution">
    <text evidence="4">The sequence shown here is derived from an EMBL/GenBank/DDBJ whole genome shotgun (WGS) entry which is preliminary data.</text>
</comment>
<name>A0ABU5REC1_9PSEU</name>
<dbReference type="SUPFAM" id="SSF52129">
    <property type="entry name" value="Caspase-like"/>
    <property type="match status" value="1"/>
</dbReference>
<evidence type="ECO:0000313" key="5">
    <source>
        <dbReference type="Proteomes" id="UP001304298"/>
    </source>
</evidence>
<feature type="region of interest" description="Disordered" evidence="1">
    <location>
        <begin position="415"/>
        <end position="468"/>
    </location>
</feature>